<dbReference type="STRING" id="272123.Anacy_3617"/>
<dbReference type="Proteomes" id="UP000010474">
    <property type="component" value="Chromosome"/>
</dbReference>
<dbReference type="OrthoDB" id="565048at2"/>
<dbReference type="AlphaFoldDB" id="K9ZKZ7"/>
<reference evidence="2" key="1">
    <citation type="journal article" date="2013" name="Proc. Natl. Acad. Sci. U.S.A.">
        <title>Improving the coverage of the cyanobacterial phylum using diversity-driven genome sequencing.</title>
        <authorList>
            <person name="Shih P.M."/>
            <person name="Wu D."/>
            <person name="Latifi A."/>
            <person name="Axen S.D."/>
            <person name="Fewer D.P."/>
            <person name="Talla E."/>
            <person name="Calteau A."/>
            <person name="Cai F."/>
            <person name="Tandeau de Marsac N."/>
            <person name="Rippka R."/>
            <person name="Herdman M."/>
            <person name="Sivonen K."/>
            <person name="Coursin T."/>
            <person name="Laurent T."/>
            <person name="Goodwin L."/>
            <person name="Nolan M."/>
            <person name="Davenport K.W."/>
            <person name="Han C.S."/>
            <person name="Rubin E.M."/>
            <person name="Eisen J.A."/>
            <person name="Woyke T."/>
            <person name="Gugger M."/>
            <person name="Kerfeld C.A."/>
        </authorList>
    </citation>
    <scope>NUCLEOTIDE SEQUENCE [LARGE SCALE GENOMIC DNA]</scope>
    <source>
        <strain evidence="2">ATCC 27899 / PCC 7122</strain>
    </source>
</reference>
<sequence length="321" mass="36602">MDAAERHARIVDYLRIKPISHGQIYTFQIAVPAYEIVEVSLEKQNYLKNSLTQQGTNLIPLIVRRTEEYTEEEEYEVVYGADWCLVAKEIDIEKLWVWVFDLTDEQAVAVKQEMQQLLGNINSGEKIEPEEVDIGSLIEQKLKPIYAMINQLVSNPARNAAKYDSDDNLRVIESKIENLLSAFEAVTTFIKKVPSNSPTNIEKSHSTENINVIENRLDHLLSAVEKLTTLVEQLIPPPPPQKFNLLTATNDEIKSALKEAKVNNDNHIKGVLDAIKYWQQSGRTLTWENLQKSTKSGQHKIKNFANGTYQKLKDVADIRTE</sequence>
<protein>
    <submittedName>
        <fullName evidence="1">Uncharacterized protein</fullName>
    </submittedName>
</protein>
<evidence type="ECO:0000313" key="1">
    <source>
        <dbReference type="EMBL" id="AFZ59010.1"/>
    </source>
</evidence>
<dbReference type="Gene3D" id="3.90.1530.10">
    <property type="entry name" value="Conserved hypothetical protein from pyrococcus furiosus pfu- 392566-001, ParB domain"/>
    <property type="match status" value="1"/>
</dbReference>
<dbReference type="RefSeq" id="WP_015215632.1">
    <property type="nucleotide sequence ID" value="NC_019771.1"/>
</dbReference>
<dbReference type="InterPro" id="IPR036086">
    <property type="entry name" value="ParB/Sulfiredoxin_sf"/>
</dbReference>
<accession>K9ZKZ7</accession>
<gene>
    <name evidence="1" type="ordered locus">Anacy_3617</name>
</gene>
<evidence type="ECO:0000313" key="2">
    <source>
        <dbReference type="Proteomes" id="UP000010474"/>
    </source>
</evidence>
<dbReference type="eggNOG" id="COG1475">
    <property type="taxonomic scope" value="Bacteria"/>
</dbReference>
<name>K9ZKZ7_ANACC</name>
<dbReference type="SUPFAM" id="SSF110849">
    <property type="entry name" value="ParB/Sulfiredoxin"/>
    <property type="match status" value="1"/>
</dbReference>
<proteinExistence type="predicted"/>
<dbReference type="KEGG" id="acy:Anacy_3617"/>
<organism evidence="1 2">
    <name type="scientific">Anabaena cylindrica (strain ATCC 27899 / PCC 7122)</name>
    <dbReference type="NCBI Taxonomy" id="272123"/>
    <lineage>
        <taxon>Bacteria</taxon>
        <taxon>Bacillati</taxon>
        <taxon>Cyanobacteriota</taxon>
        <taxon>Cyanophyceae</taxon>
        <taxon>Nostocales</taxon>
        <taxon>Nostocaceae</taxon>
        <taxon>Anabaena</taxon>
    </lineage>
</organism>
<keyword evidence="2" id="KW-1185">Reference proteome</keyword>
<dbReference type="PATRIC" id="fig|272123.3.peg.3934"/>
<dbReference type="EMBL" id="CP003659">
    <property type="protein sequence ID" value="AFZ59010.1"/>
    <property type="molecule type" value="Genomic_DNA"/>
</dbReference>
<dbReference type="HOGENOM" id="CLU_865069_0_0_3"/>